<evidence type="ECO:0000256" key="3">
    <source>
        <dbReference type="RuleBase" id="RU003616"/>
    </source>
</evidence>
<organism evidence="5 6">
    <name type="scientific">Chanos chanos</name>
    <name type="common">Milkfish</name>
    <name type="synonym">Mugil chanos</name>
    <dbReference type="NCBI Taxonomy" id="29144"/>
    <lineage>
        <taxon>Eukaryota</taxon>
        <taxon>Metazoa</taxon>
        <taxon>Chordata</taxon>
        <taxon>Craniata</taxon>
        <taxon>Vertebrata</taxon>
        <taxon>Euteleostomi</taxon>
        <taxon>Actinopterygii</taxon>
        <taxon>Neopterygii</taxon>
        <taxon>Teleostei</taxon>
        <taxon>Ostariophysi</taxon>
        <taxon>Gonorynchiformes</taxon>
        <taxon>Chanidae</taxon>
        <taxon>Chanos</taxon>
    </lineage>
</organism>
<dbReference type="PANTHER" id="PTHR45640:SF2">
    <property type="entry name" value="HEAT SHOCK PROTEIN BETA-11-RELATED"/>
    <property type="match status" value="1"/>
</dbReference>
<feature type="domain" description="SHSP" evidence="4">
    <location>
        <begin position="77"/>
        <end position="189"/>
    </location>
</feature>
<dbReference type="InterPro" id="IPR008978">
    <property type="entry name" value="HSP20-like_chaperone"/>
</dbReference>
<dbReference type="PANTHER" id="PTHR45640">
    <property type="entry name" value="HEAT SHOCK PROTEIN HSP-12.2-RELATED"/>
    <property type="match status" value="1"/>
</dbReference>
<comment type="similarity">
    <text evidence="2 3">Belongs to the small heat shock protein (HSP20) family.</text>
</comment>
<protein>
    <submittedName>
        <fullName evidence="6">Heat shock protein beta-9</fullName>
    </submittedName>
</protein>
<dbReference type="InParanoid" id="A0A6J2W427"/>
<keyword evidence="5" id="KW-1185">Reference proteome</keyword>
<dbReference type="OrthoDB" id="8946669at2759"/>
<dbReference type="InterPro" id="IPR001436">
    <property type="entry name" value="Alpha-crystallin/sHSP_animal"/>
</dbReference>
<evidence type="ECO:0000256" key="2">
    <source>
        <dbReference type="PROSITE-ProRule" id="PRU00285"/>
    </source>
</evidence>
<gene>
    <name evidence="6" type="primary">hspb9</name>
</gene>
<dbReference type="GeneID" id="115819467"/>
<dbReference type="Gene3D" id="2.60.40.790">
    <property type="match status" value="1"/>
</dbReference>
<dbReference type="RefSeq" id="XP_030638839.1">
    <property type="nucleotide sequence ID" value="XM_030782979.1"/>
</dbReference>
<dbReference type="GO" id="GO:0009408">
    <property type="term" value="P:response to heat"/>
    <property type="evidence" value="ECO:0007669"/>
    <property type="project" value="TreeGrafter"/>
</dbReference>
<evidence type="ECO:0000259" key="4">
    <source>
        <dbReference type="PROSITE" id="PS01031"/>
    </source>
</evidence>
<dbReference type="GO" id="GO:0051082">
    <property type="term" value="F:unfolded protein binding"/>
    <property type="evidence" value="ECO:0007669"/>
    <property type="project" value="TreeGrafter"/>
</dbReference>
<proteinExistence type="inferred from homology"/>
<keyword evidence="1 6" id="KW-0346">Stress response</keyword>
<dbReference type="GO" id="GO:0005634">
    <property type="term" value="C:nucleus"/>
    <property type="evidence" value="ECO:0007669"/>
    <property type="project" value="TreeGrafter"/>
</dbReference>
<name>A0A6J2W427_CHACN</name>
<accession>A0A6J2W427</accession>
<evidence type="ECO:0000313" key="5">
    <source>
        <dbReference type="Proteomes" id="UP000504632"/>
    </source>
</evidence>
<dbReference type="SUPFAM" id="SSF49764">
    <property type="entry name" value="HSP20-like chaperones"/>
    <property type="match status" value="1"/>
</dbReference>
<sequence>MTQTATESLFRDDPFFEDIRMFWPNRTMLSIFSEDFLCQRSVVLDSFRNKLRHNVLNELCEGLHNDMLKSSVDLFSSPSARLMAPTMEQARGQNLILTFDTQGFSMEDITVTVSGRRLEVMTTTQKEESLSSDTTDSMPRAFFQALDLPHHIDPADITCTLGEDGFLRIEIPDTTQVSSEERVIPIHFRTSLNFPIIKNDTNKNEPCAEQ</sequence>
<dbReference type="InterPro" id="IPR002068">
    <property type="entry name" value="A-crystallin/Hsp20_dom"/>
</dbReference>
<dbReference type="AlphaFoldDB" id="A0A6J2W427"/>
<evidence type="ECO:0000313" key="6">
    <source>
        <dbReference type="RefSeq" id="XP_030638839.1"/>
    </source>
</evidence>
<dbReference type="GO" id="GO:0005737">
    <property type="term" value="C:cytoplasm"/>
    <property type="evidence" value="ECO:0007669"/>
    <property type="project" value="TreeGrafter"/>
</dbReference>
<dbReference type="Proteomes" id="UP000504632">
    <property type="component" value="Chromosome 8"/>
</dbReference>
<reference evidence="6" key="1">
    <citation type="submission" date="2025-08" db="UniProtKB">
        <authorList>
            <consortium name="RefSeq"/>
        </authorList>
    </citation>
    <scope>IDENTIFICATION</scope>
</reference>
<dbReference type="CTD" id="94086"/>
<evidence type="ECO:0000256" key="1">
    <source>
        <dbReference type="ARBA" id="ARBA00023016"/>
    </source>
</evidence>
<dbReference type="GO" id="GO:0042026">
    <property type="term" value="P:protein refolding"/>
    <property type="evidence" value="ECO:0007669"/>
    <property type="project" value="TreeGrafter"/>
</dbReference>
<dbReference type="PROSITE" id="PS01031">
    <property type="entry name" value="SHSP"/>
    <property type="match status" value="1"/>
</dbReference>
<dbReference type="Pfam" id="PF00011">
    <property type="entry name" value="HSP20"/>
    <property type="match status" value="1"/>
</dbReference>